<evidence type="ECO:0000313" key="9">
    <source>
        <dbReference type="EMBL" id="NYI05606.1"/>
    </source>
</evidence>
<dbReference type="CDD" id="cd03426">
    <property type="entry name" value="NUDIX_CoAse_Nudt7"/>
    <property type="match status" value="1"/>
</dbReference>
<dbReference type="PANTHER" id="PTHR12992">
    <property type="entry name" value="NUDIX HYDROLASE"/>
    <property type="match status" value="1"/>
</dbReference>
<feature type="region of interest" description="Disordered" evidence="7">
    <location>
        <begin position="87"/>
        <end position="107"/>
    </location>
</feature>
<evidence type="ECO:0000256" key="4">
    <source>
        <dbReference type="ARBA" id="ARBA00022801"/>
    </source>
</evidence>
<keyword evidence="6" id="KW-0464">Manganese</keyword>
<keyword evidence="10" id="KW-1185">Reference proteome</keyword>
<evidence type="ECO:0000256" key="1">
    <source>
        <dbReference type="ARBA" id="ARBA00001936"/>
    </source>
</evidence>
<dbReference type="PROSITE" id="PS51462">
    <property type="entry name" value="NUDIX"/>
    <property type="match status" value="1"/>
</dbReference>
<dbReference type="Proteomes" id="UP000567795">
    <property type="component" value="Unassembled WGS sequence"/>
</dbReference>
<keyword evidence="5" id="KW-0460">Magnesium</keyword>
<dbReference type="SUPFAM" id="SSF55811">
    <property type="entry name" value="Nudix"/>
    <property type="match status" value="1"/>
</dbReference>
<dbReference type="InterPro" id="IPR015797">
    <property type="entry name" value="NUDIX_hydrolase-like_dom_sf"/>
</dbReference>
<proteinExistence type="predicted"/>
<dbReference type="Gene3D" id="3.90.79.10">
    <property type="entry name" value="Nucleoside Triphosphate Pyrophosphohydrolase"/>
    <property type="match status" value="1"/>
</dbReference>
<dbReference type="AlphaFoldDB" id="A0A852ZT61"/>
<protein>
    <submittedName>
        <fullName evidence="9">8-oxo-dGTP pyrophosphatase MutT (NUDIX family)</fullName>
    </submittedName>
</protein>
<dbReference type="Pfam" id="PF00293">
    <property type="entry name" value="NUDIX"/>
    <property type="match status" value="1"/>
</dbReference>
<dbReference type="RefSeq" id="WP_179814315.1">
    <property type="nucleotide sequence ID" value="NZ_JACBZD010000001.1"/>
</dbReference>
<evidence type="ECO:0000256" key="5">
    <source>
        <dbReference type="ARBA" id="ARBA00022842"/>
    </source>
</evidence>
<comment type="cofactor">
    <cofactor evidence="1">
        <name>Mn(2+)</name>
        <dbReference type="ChEBI" id="CHEBI:29035"/>
    </cofactor>
</comment>
<dbReference type="PANTHER" id="PTHR12992:SF11">
    <property type="entry name" value="MITOCHONDRIAL COENZYME A DIPHOSPHATASE NUDT8"/>
    <property type="match status" value="1"/>
</dbReference>
<dbReference type="InterPro" id="IPR045121">
    <property type="entry name" value="CoAse"/>
</dbReference>
<organism evidence="9 10">
    <name type="scientific">Allostreptomyces psammosilenae</name>
    <dbReference type="NCBI Taxonomy" id="1892865"/>
    <lineage>
        <taxon>Bacteria</taxon>
        <taxon>Bacillati</taxon>
        <taxon>Actinomycetota</taxon>
        <taxon>Actinomycetes</taxon>
        <taxon>Kitasatosporales</taxon>
        <taxon>Streptomycetaceae</taxon>
        <taxon>Allostreptomyces</taxon>
    </lineage>
</organism>
<dbReference type="InterPro" id="IPR000086">
    <property type="entry name" value="NUDIX_hydrolase_dom"/>
</dbReference>
<comment type="caution">
    <text evidence="9">The sequence shown here is derived from an EMBL/GenBank/DDBJ whole genome shotgun (WGS) entry which is preliminary data.</text>
</comment>
<evidence type="ECO:0000256" key="6">
    <source>
        <dbReference type="ARBA" id="ARBA00023211"/>
    </source>
</evidence>
<evidence type="ECO:0000259" key="8">
    <source>
        <dbReference type="PROSITE" id="PS51462"/>
    </source>
</evidence>
<feature type="domain" description="Nudix hydrolase" evidence="8">
    <location>
        <begin position="54"/>
        <end position="200"/>
    </location>
</feature>
<accession>A0A852ZT61</accession>
<name>A0A852ZT61_9ACTN</name>
<dbReference type="GO" id="GO:0046872">
    <property type="term" value="F:metal ion binding"/>
    <property type="evidence" value="ECO:0007669"/>
    <property type="project" value="UniProtKB-KW"/>
</dbReference>
<gene>
    <name evidence="9" type="ORF">FHU37_002549</name>
</gene>
<sequence length="236" mass="25298">MSDAALLPPASGWDGTRSLLLDHQGLPGWLSPVAEALPRVRAEQLSHFLPPRRGGRRSAVLILFGEGSRGPDVLLIQRADGLRKHAGQPGFPGGGVDAADGDPADPGTAVRAALREAWEETGLEPSGVQVFGMLPSLYLPVSDFVVAPVLGWWREPTAVAPVDLGEVAEVFRVPVADLVEPVNRVRVRHPSGYVGPGFRVADRVVWGFTGGLIAGVLRFAGWERPWDETAEVMLRD</sequence>
<keyword evidence="3" id="KW-0479">Metal-binding</keyword>
<comment type="cofactor">
    <cofactor evidence="2">
        <name>Mg(2+)</name>
        <dbReference type="ChEBI" id="CHEBI:18420"/>
    </cofactor>
</comment>
<evidence type="ECO:0000256" key="7">
    <source>
        <dbReference type="SAM" id="MobiDB-lite"/>
    </source>
</evidence>
<evidence type="ECO:0000256" key="2">
    <source>
        <dbReference type="ARBA" id="ARBA00001946"/>
    </source>
</evidence>
<dbReference type="EMBL" id="JACBZD010000001">
    <property type="protein sequence ID" value="NYI05606.1"/>
    <property type="molecule type" value="Genomic_DNA"/>
</dbReference>
<evidence type="ECO:0000256" key="3">
    <source>
        <dbReference type="ARBA" id="ARBA00022723"/>
    </source>
</evidence>
<keyword evidence="4" id="KW-0378">Hydrolase</keyword>
<dbReference type="GO" id="GO:0010945">
    <property type="term" value="F:coenzyme A diphosphatase activity"/>
    <property type="evidence" value="ECO:0007669"/>
    <property type="project" value="InterPro"/>
</dbReference>
<evidence type="ECO:0000313" key="10">
    <source>
        <dbReference type="Proteomes" id="UP000567795"/>
    </source>
</evidence>
<reference evidence="9 10" key="1">
    <citation type="submission" date="2020-07" db="EMBL/GenBank/DDBJ databases">
        <title>Sequencing the genomes of 1000 actinobacteria strains.</title>
        <authorList>
            <person name="Klenk H.-P."/>
        </authorList>
    </citation>
    <scope>NUCLEOTIDE SEQUENCE [LARGE SCALE GENOMIC DNA]</scope>
    <source>
        <strain evidence="9 10">DSM 42178</strain>
    </source>
</reference>